<gene>
    <name evidence="1" type="ORF">CSUB01_09056</name>
</gene>
<accession>A0A066XSZ7</accession>
<dbReference type="OMA" id="CHIHIAS"/>
<dbReference type="Proteomes" id="UP000027238">
    <property type="component" value="Unassembled WGS sequence"/>
</dbReference>
<dbReference type="OrthoDB" id="5016237at2759"/>
<reference evidence="2" key="1">
    <citation type="journal article" date="2014" name="Genome Announc.">
        <title>Draft genome sequence of Colletotrichum sublineola, a destructive pathogen of cultivated sorghum.</title>
        <authorList>
            <person name="Baroncelli R."/>
            <person name="Sanz-Martin J.M."/>
            <person name="Rech G.E."/>
            <person name="Sukno S.A."/>
            <person name="Thon M.R."/>
        </authorList>
    </citation>
    <scope>NUCLEOTIDE SEQUENCE [LARGE SCALE GENOMIC DNA]</scope>
    <source>
        <strain evidence="2">TX430BB</strain>
    </source>
</reference>
<evidence type="ECO:0000313" key="1">
    <source>
        <dbReference type="EMBL" id="KDN69095.1"/>
    </source>
</evidence>
<evidence type="ECO:0008006" key="3">
    <source>
        <dbReference type="Google" id="ProtNLM"/>
    </source>
</evidence>
<name>A0A066XSZ7_COLSU</name>
<protein>
    <recommendedName>
        <fullName evidence="3">F-box domain-containing protein</fullName>
    </recommendedName>
</protein>
<dbReference type="eggNOG" id="ENOG502T4IH">
    <property type="taxonomic scope" value="Eukaryota"/>
</dbReference>
<organism evidence="1 2">
    <name type="scientific">Colletotrichum sublineola</name>
    <name type="common">Sorghum anthracnose fungus</name>
    <dbReference type="NCBI Taxonomy" id="1173701"/>
    <lineage>
        <taxon>Eukaryota</taxon>
        <taxon>Fungi</taxon>
        <taxon>Dikarya</taxon>
        <taxon>Ascomycota</taxon>
        <taxon>Pezizomycotina</taxon>
        <taxon>Sordariomycetes</taxon>
        <taxon>Hypocreomycetidae</taxon>
        <taxon>Glomerellales</taxon>
        <taxon>Glomerellaceae</taxon>
        <taxon>Colletotrichum</taxon>
        <taxon>Colletotrichum graminicola species complex</taxon>
    </lineage>
</organism>
<sequence length="393" mass="44611">MDGLLGPQPPGLLNIPPELVSIILSNLEIRELKPLMETCQALSWLTAPAFYEKIYTREGSPHDTAGLVGLLTRRPYIRSLVHYLVIDELDETAVRQLLAFDLPNLRSILVQHEKAISKPANAETKRRLNALITHKPRIYNYRRTYYRLSAEDAIFFHNPSLTRVRLSYLDLEGLKDPSVGPFPFGNLTELHVEACKLSRAALDRILAPATSLRKFHFMHQFGLPCAPDEFVSLLGPSRDTLRVLKLHWSRFRAPETACMRLVDFTAIKQLVVDPLLLLGSYTAESDVAALVRDGMPPNLKVLSLDNVQPWDRPPLRPGWGYALSPANKKLIRTLVEEKEYLLPRLRLLTYYYGDQCAEDLASYPYEAHGMGLTTSDADEDLNFSMDWLDSDEE</sequence>
<evidence type="ECO:0000313" key="2">
    <source>
        <dbReference type="Proteomes" id="UP000027238"/>
    </source>
</evidence>
<dbReference type="HOGENOM" id="CLU_702097_0_0_1"/>
<dbReference type="SUPFAM" id="SSF52058">
    <property type="entry name" value="L domain-like"/>
    <property type="match status" value="1"/>
</dbReference>
<dbReference type="Gene3D" id="3.80.10.10">
    <property type="entry name" value="Ribonuclease Inhibitor"/>
    <property type="match status" value="1"/>
</dbReference>
<dbReference type="InterPro" id="IPR032675">
    <property type="entry name" value="LRR_dom_sf"/>
</dbReference>
<proteinExistence type="predicted"/>
<dbReference type="EMBL" id="JMSE01000560">
    <property type="protein sequence ID" value="KDN69095.1"/>
    <property type="molecule type" value="Genomic_DNA"/>
</dbReference>
<dbReference type="AlphaFoldDB" id="A0A066XSZ7"/>
<keyword evidence="2" id="KW-1185">Reference proteome</keyword>
<comment type="caution">
    <text evidence="1">The sequence shown here is derived from an EMBL/GenBank/DDBJ whole genome shotgun (WGS) entry which is preliminary data.</text>
</comment>